<dbReference type="Gene3D" id="1.10.287.1490">
    <property type="match status" value="1"/>
</dbReference>
<name>A0A838Y0W7_9NEIS</name>
<evidence type="ECO:0000256" key="1">
    <source>
        <dbReference type="SAM" id="Coils"/>
    </source>
</evidence>
<sequence>MKPNIIDVLLIAVIETTLAKLEQDNAKLREQVAGYDRLRTAHENVKARNAVLEEQVSILNRSLEWNYQERQSLETRVRQMQEKVASYVKMDSYYGGIERQNEELKEQVLELGRKNIALAAEAESAQQLEQQLATADQRIRELESALAVASLPAASRANVIALIQEQAA</sequence>
<gene>
    <name evidence="2" type="ORF">H2Z84_03960</name>
</gene>
<evidence type="ECO:0000313" key="2">
    <source>
        <dbReference type="EMBL" id="MBA4707548.1"/>
    </source>
</evidence>
<dbReference type="RefSeq" id="WP_181834826.1">
    <property type="nucleotide sequence ID" value="NZ_JACERN010000014.1"/>
</dbReference>
<dbReference type="Proteomes" id="UP000545606">
    <property type="component" value="Unassembled WGS sequence"/>
</dbReference>
<evidence type="ECO:0000313" key="3">
    <source>
        <dbReference type="Proteomes" id="UP000545606"/>
    </source>
</evidence>
<reference evidence="2 3" key="1">
    <citation type="submission" date="2020-07" db="EMBL/GenBank/DDBJ databases">
        <title>Draft genome sequence of violacein-producing bacteria and related species.</title>
        <authorList>
            <person name="Wilson H.S."/>
            <person name="De Leon M.E."/>
        </authorList>
    </citation>
    <scope>NUCLEOTIDE SEQUENCE [LARGE SCALE GENOMIC DNA]</scope>
    <source>
        <strain evidence="2 3">HSC-21Su07</strain>
    </source>
</reference>
<organism evidence="2 3">
    <name type="scientific">Aquitalea aquatica</name>
    <dbReference type="NCBI Taxonomy" id="3044273"/>
    <lineage>
        <taxon>Bacteria</taxon>
        <taxon>Pseudomonadati</taxon>
        <taxon>Pseudomonadota</taxon>
        <taxon>Betaproteobacteria</taxon>
        <taxon>Neisseriales</taxon>
        <taxon>Chromobacteriaceae</taxon>
        <taxon>Aquitalea</taxon>
    </lineage>
</organism>
<dbReference type="EMBL" id="JACERN010000014">
    <property type="protein sequence ID" value="MBA4707548.1"/>
    <property type="molecule type" value="Genomic_DNA"/>
</dbReference>
<comment type="caution">
    <text evidence="2">The sequence shown here is derived from an EMBL/GenBank/DDBJ whole genome shotgun (WGS) entry which is preliminary data.</text>
</comment>
<keyword evidence="1" id="KW-0175">Coiled coil</keyword>
<accession>A0A838Y0W7</accession>
<feature type="coiled-coil region" evidence="1">
    <location>
        <begin position="11"/>
        <end position="145"/>
    </location>
</feature>
<keyword evidence="3" id="KW-1185">Reference proteome</keyword>
<proteinExistence type="predicted"/>
<protein>
    <submittedName>
        <fullName evidence="2">Uncharacterized protein</fullName>
    </submittedName>
</protein>
<dbReference type="AlphaFoldDB" id="A0A838Y0W7"/>